<accession>A0A3M7RUY7</accession>
<organism evidence="1 2">
    <name type="scientific">Brachionus plicatilis</name>
    <name type="common">Marine rotifer</name>
    <name type="synonym">Brachionus muelleri</name>
    <dbReference type="NCBI Taxonomy" id="10195"/>
    <lineage>
        <taxon>Eukaryota</taxon>
        <taxon>Metazoa</taxon>
        <taxon>Spiralia</taxon>
        <taxon>Gnathifera</taxon>
        <taxon>Rotifera</taxon>
        <taxon>Eurotatoria</taxon>
        <taxon>Monogononta</taxon>
        <taxon>Pseudotrocha</taxon>
        <taxon>Ploima</taxon>
        <taxon>Brachionidae</taxon>
        <taxon>Brachionus</taxon>
    </lineage>
</organism>
<gene>
    <name evidence="1" type="ORF">BpHYR1_027960</name>
</gene>
<dbReference type="AlphaFoldDB" id="A0A3M7RUY7"/>
<comment type="caution">
    <text evidence="1">The sequence shown here is derived from an EMBL/GenBank/DDBJ whole genome shotgun (WGS) entry which is preliminary data.</text>
</comment>
<proteinExistence type="predicted"/>
<evidence type="ECO:0000313" key="1">
    <source>
        <dbReference type="EMBL" id="RNA27279.1"/>
    </source>
</evidence>
<dbReference type="EMBL" id="REGN01002568">
    <property type="protein sequence ID" value="RNA27279.1"/>
    <property type="molecule type" value="Genomic_DNA"/>
</dbReference>
<reference evidence="1 2" key="1">
    <citation type="journal article" date="2018" name="Sci. Rep.">
        <title>Genomic signatures of local adaptation to the degree of environmental predictability in rotifers.</title>
        <authorList>
            <person name="Franch-Gras L."/>
            <person name="Hahn C."/>
            <person name="Garcia-Roger E.M."/>
            <person name="Carmona M.J."/>
            <person name="Serra M."/>
            <person name="Gomez A."/>
        </authorList>
    </citation>
    <scope>NUCLEOTIDE SEQUENCE [LARGE SCALE GENOMIC DNA]</scope>
    <source>
        <strain evidence="1">HYR1</strain>
    </source>
</reference>
<keyword evidence="2" id="KW-1185">Reference proteome</keyword>
<sequence>MLYLNLLIGKTRKTNTNLLPLKKLSLESLENVIFSILSEIFNRKNKKNSNYRECLFNLWLIVVNQLHLHTSKETKIMSFKQPTQSDIN</sequence>
<name>A0A3M7RUY7_BRAPC</name>
<protein>
    <submittedName>
        <fullName evidence="1">Uncharacterized protein</fullName>
    </submittedName>
</protein>
<evidence type="ECO:0000313" key="2">
    <source>
        <dbReference type="Proteomes" id="UP000276133"/>
    </source>
</evidence>
<dbReference type="Proteomes" id="UP000276133">
    <property type="component" value="Unassembled WGS sequence"/>
</dbReference>